<dbReference type="Pfam" id="PF13517">
    <property type="entry name" value="FG-GAP_3"/>
    <property type="match status" value="4"/>
</dbReference>
<dbReference type="AlphaFoldDB" id="A0A243WHW9"/>
<dbReference type="InterPro" id="IPR028994">
    <property type="entry name" value="Integrin_alpha_N"/>
</dbReference>
<feature type="chain" id="PRO_5012037783" description="Secretion system C-terminal sorting domain-containing protein" evidence="2">
    <location>
        <begin position="27"/>
        <end position="570"/>
    </location>
</feature>
<organism evidence="3 4">
    <name type="scientific">Hymenobacter crusticola</name>
    <dbReference type="NCBI Taxonomy" id="1770526"/>
    <lineage>
        <taxon>Bacteria</taxon>
        <taxon>Pseudomonadati</taxon>
        <taxon>Bacteroidota</taxon>
        <taxon>Cytophagia</taxon>
        <taxon>Cytophagales</taxon>
        <taxon>Hymenobacteraceae</taxon>
        <taxon>Hymenobacter</taxon>
    </lineage>
</organism>
<accession>A0A243WHW9</accession>
<sequence length="570" mass="59359">MHPSTSYWSAFAATLVGFFVANQAVAQFPVISNISPAPHSFKQPVTTLVSATVTPFTSASLKVYSSQSGGLRSGTTTINNNTISFVPAAPFRAGETLSATLTGPDGAKYAWQFTAAVAGGSGGRFEAGVATPISTQSNSQDYLTLIDVDGDSDLDVVVPYYLGRPSLGVLRNDGTGKLAPLVDLNVATQRFRPGDVDGDGDLDLVYAIKNTGLGVLRNNGAGTFTPVSSTISTSTEVAALALGDLDSDGDLDLIFSEGTSKTLQVRLNNGTGVFTGNGQVSISSNAMRVELADLDNDGDLDALTGYGNTSTSPLNIRLNNGQGQFSGTTELPVGGYRGTIGLADFDDDGDVDIAVPIFQPDGKLSLWRNNGNATFTKAPDLLIGSGPQVVEIGDIDGDKDLDIITDARENSASSNSINLNLNTGTGNFIRQADISTISRPVDLALGDMDNDGDLDLVVYSLSGNSNDPTGQIIVHRNATTILATQQTTLKAQAMGAWPNPVDRGTDLHFETAAANGGKATLYNALGRLVRELAFEGQASVLPTAGLTPGVYLLTVTPTGQQGTTKRVILH</sequence>
<dbReference type="SUPFAM" id="SSF69318">
    <property type="entry name" value="Integrin alpha N-terminal domain"/>
    <property type="match status" value="1"/>
</dbReference>
<dbReference type="InterPro" id="IPR026444">
    <property type="entry name" value="Secre_tail"/>
</dbReference>
<reference evidence="3 4" key="1">
    <citation type="submission" date="2017-01" db="EMBL/GenBank/DDBJ databases">
        <title>A new Hymenobacter.</title>
        <authorList>
            <person name="Liang Y."/>
            <person name="Feng F."/>
        </authorList>
    </citation>
    <scope>NUCLEOTIDE SEQUENCE [LARGE SCALE GENOMIC DNA]</scope>
    <source>
        <strain evidence="3">MIMBbqt21</strain>
    </source>
</reference>
<name>A0A243WHW9_9BACT</name>
<evidence type="ECO:0000313" key="4">
    <source>
        <dbReference type="Proteomes" id="UP000194873"/>
    </source>
</evidence>
<protein>
    <recommendedName>
        <fullName evidence="5">Secretion system C-terminal sorting domain-containing protein</fullName>
    </recommendedName>
</protein>
<evidence type="ECO:0000256" key="1">
    <source>
        <dbReference type="ARBA" id="ARBA00022729"/>
    </source>
</evidence>
<dbReference type="InterPro" id="IPR013517">
    <property type="entry name" value="FG-GAP"/>
</dbReference>
<dbReference type="NCBIfam" id="TIGR04183">
    <property type="entry name" value="Por_Secre_tail"/>
    <property type="match status" value="1"/>
</dbReference>
<keyword evidence="1 2" id="KW-0732">Signal</keyword>
<dbReference type="Gene3D" id="2.130.10.130">
    <property type="entry name" value="Integrin alpha, N-terminal"/>
    <property type="match status" value="1"/>
</dbReference>
<evidence type="ECO:0000256" key="2">
    <source>
        <dbReference type="SAM" id="SignalP"/>
    </source>
</evidence>
<dbReference type="Proteomes" id="UP000194873">
    <property type="component" value="Unassembled WGS sequence"/>
</dbReference>
<evidence type="ECO:0000313" key="3">
    <source>
        <dbReference type="EMBL" id="OUJ75409.1"/>
    </source>
</evidence>
<proteinExistence type="predicted"/>
<keyword evidence="4" id="KW-1185">Reference proteome</keyword>
<dbReference type="PANTHER" id="PTHR46580">
    <property type="entry name" value="SENSOR KINASE-RELATED"/>
    <property type="match status" value="1"/>
</dbReference>
<feature type="signal peptide" evidence="2">
    <location>
        <begin position="1"/>
        <end position="26"/>
    </location>
</feature>
<dbReference type="RefSeq" id="WP_086592957.1">
    <property type="nucleotide sequence ID" value="NZ_MTSE01000002.1"/>
</dbReference>
<comment type="caution">
    <text evidence="3">The sequence shown here is derived from an EMBL/GenBank/DDBJ whole genome shotgun (WGS) entry which is preliminary data.</text>
</comment>
<gene>
    <name evidence="3" type="ORF">BXP70_05190</name>
</gene>
<evidence type="ECO:0008006" key="5">
    <source>
        <dbReference type="Google" id="ProtNLM"/>
    </source>
</evidence>
<dbReference type="OrthoDB" id="5524298at2"/>
<dbReference type="EMBL" id="MTSE01000002">
    <property type="protein sequence ID" value="OUJ75409.1"/>
    <property type="molecule type" value="Genomic_DNA"/>
</dbReference>